<feature type="region of interest" description="Disordered" evidence="1">
    <location>
        <begin position="25"/>
        <end position="65"/>
    </location>
</feature>
<dbReference type="Proteomes" id="UP000051020">
    <property type="component" value="Unassembled WGS sequence"/>
</dbReference>
<keyword evidence="2" id="KW-0732">Signal</keyword>
<name>A0A837R703_LACPE</name>
<sequence>MGISVFSLGLGMLVTSRPVSADVAATSTSSSAVRAETTSASSSSATKADSTSASSSSAVKAETTSAKTRQTVTKISYNTLLQQLRTSKALATDKEALTHVTKDNFLAYFSLNGSATYDQNAGIVTITPDEYNKVGNFSLKSKIDMNTSFTLTGKVNLGSNPNGADGIGFAFHNGNTTDIGNAGGNLGIGGLQNALGFKLDTWSNGYQAPQSDKDGSQIDSTNSNDFGWNGDSMNAPYGTFVDTENEEVATKDGIKVQRWWAKDVDGTS</sequence>
<feature type="signal peptide" evidence="2">
    <location>
        <begin position="1"/>
        <end position="21"/>
    </location>
</feature>
<accession>A0A837R703</accession>
<evidence type="ECO:0000256" key="2">
    <source>
        <dbReference type="SAM" id="SignalP"/>
    </source>
</evidence>
<proteinExistence type="predicted"/>
<dbReference type="Pfam" id="PF18483">
    <property type="entry name" value="Lectin_L-type_dom"/>
    <property type="match status" value="1"/>
</dbReference>
<dbReference type="InterPro" id="IPR013320">
    <property type="entry name" value="ConA-like_dom_sf"/>
</dbReference>
<dbReference type="EMBL" id="AZCU01000042">
    <property type="protein sequence ID" value="KRK19374.1"/>
    <property type="molecule type" value="Genomic_DNA"/>
</dbReference>
<evidence type="ECO:0000313" key="4">
    <source>
        <dbReference type="Proteomes" id="UP000051020"/>
    </source>
</evidence>
<dbReference type="AlphaFoldDB" id="A0A837R703"/>
<comment type="caution">
    <text evidence="3">The sequence shown here is derived from an EMBL/GenBank/DDBJ whole genome shotgun (WGS) entry which is preliminary data.</text>
</comment>
<organism evidence="3 4">
    <name type="scientific">Lactiplantibacillus pentosus DSM 20314</name>
    <dbReference type="NCBI Taxonomy" id="1423791"/>
    <lineage>
        <taxon>Bacteria</taxon>
        <taxon>Bacillati</taxon>
        <taxon>Bacillota</taxon>
        <taxon>Bacilli</taxon>
        <taxon>Lactobacillales</taxon>
        <taxon>Lactobacillaceae</taxon>
        <taxon>Lactiplantibacillus</taxon>
    </lineage>
</organism>
<dbReference type="Gene3D" id="2.60.120.200">
    <property type="match status" value="1"/>
</dbReference>
<feature type="compositionally biased region" description="Polar residues" evidence="1">
    <location>
        <begin position="217"/>
        <end position="226"/>
    </location>
</feature>
<dbReference type="CDD" id="cd01951">
    <property type="entry name" value="lectin_L-type"/>
    <property type="match status" value="1"/>
</dbReference>
<protein>
    <submittedName>
        <fullName evidence="3">Cell surface protein</fullName>
    </submittedName>
</protein>
<gene>
    <name evidence="3" type="ORF">FD24_GL002603</name>
</gene>
<feature type="chain" id="PRO_5032382340" evidence="2">
    <location>
        <begin position="22"/>
        <end position="268"/>
    </location>
</feature>
<evidence type="ECO:0000313" key="3">
    <source>
        <dbReference type="EMBL" id="KRK19374.1"/>
    </source>
</evidence>
<dbReference type="SUPFAM" id="SSF49899">
    <property type="entry name" value="Concanavalin A-like lectins/glucanases"/>
    <property type="match status" value="1"/>
</dbReference>
<evidence type="ECO:0000256" key="1">
    <source>
        <dbReference type="SAM" id="MobiDB-lite"/>
    </source>
</evidence>
<dbReference type="InterPro" id="IPR056573">
    <property type="entry name" value="Lectin_L-type_dom"/>
</dbReference>
<feature type="region of interest" description="Disordered" evidence="1">
    <location>
        <begin position="206"/>
        <end position="230"/>
    </location>
</feature>
<reference evidence="3 4" key="1">
    <citation type="journal article" date="2015" name="Genome Announc.">
        <title>Expanding the biotechnology potential of lactobacilli through comparative genomics of 213 strains and associated genera.</title>
        <authorList>
            <person name="Sun Z."/>
            <person name="Harris H.M."/>
            <person name="McCann A."/>
            <person name="Guo C."/>
            <person name="Argimon S."/>
            <person name="Zhang W."/>
            <person name="Yang X."/>
            <person name="Jeffery I.B."/>
            <person name="Cooney J.C."/>
            <person name="Kagawa T.F."/>
            <person name="Liu W."/>
            <person name="Song Y."/>
            <person name="Salvetti E."/>
            <person name="Wrobel A."/>
            <person name="Rasinkangas P."/>
            <person name="Parkhill J."/>
            <person name="Rea M.C."/>
            <person name="O'Sullivan O."/>
            <person name="Ritari J."/>
            <person name="Douillard F.P."/>
            <person name="Paul Ross R."/>
            <person name="Yang R."/>
            <person name="Briner A.E."/>
            <person name="Felis G.E."/>
            <person name="de Vos W.M."/>
            <person name="Barrangou R."/>
            <person name="Klaenhammer T.R."/>
            <person name="Caufield P.W."/>
            <person name="Cui Y."/>
            <person name="Zhang H."/>
            <person name="O'Toole P.W."/>
        </authorList>
    </citation>
    <scope>NUCLEOTIDE SEQUENCE [LARGE SCALE GENOMIC DNA]</scope>
    <source>
        <strain evidence="3 4">DSM 20314</strain>
    </source>
</reference>